<reference evidence="4 5" key="1">
    <citation type="submission" date="2021-01" db="EMBL/GenBank/DDBJ databases">
        <title>Whole genome shotgun sequence of Asanoa siamensis NBRC 107932.</title>
        <authorList>
            <person name="Komaki H."/>
            <person name="Tamura T."/>
        </authorList>
    </citation>
    <scope>NUCLEOTIDE SEQUENCE [LARGE SCALE GENOMIC DNA]</scope>
    <source>
        <strain evidence="4 5">NBRC 107932</strain>
    </source>
</reference>
<dbReference type="NCBIfam" id="NF047864">
    <property type="entry name" value="CBU_0592_membra"/>
    <property type="match status" value="1"/>
</dbReference>
<dbReference type="Proteomes" id="UP000604117">
    <property type="component" value="Unassembled WGS sequence"/>
</dbReference>
<dbReference type="InterPro" id="IPR058058">
    <property type="entry name" value="CBU_0592-like"/>
</dbReference>
<gene>
    <name evidence="4" type="ORF">Asi02nite_52850</name>
</gene>
<dbReference type="Pfam" id="PF26604">
    <property type="entry name" value="CBU_0592"/>
    <property type="match status" value="1"/>
</dbReference>
<proteinExistence type="predicted"/>
<evidence type="ECO:0000256" key="2">
    <source>
        <dbReference type="SAM" id="Phobius"/>
    </source>
</evidence>
<sequence length="120" mass="12269">MCGGGASHGAHPGRAAPRTRPSKDGAQHTMHLVDIVEIIGSLLILAGFAASQAGKLDAHSIPYLVLNIAGAGILAVIAAGQQSWGFLLLEGTWTVVSAVSLAARLIRRGDRPAPPPAHQA</sequence>
<feature type="domain" description="CBU-0592-like" evidence="3">
    <location>
        <begin position="33"/>
        <end position="108"/>
    </location>
</feature>
<keyword evidence="2" id="KW-1133">Transmembrane helix</keyword>
<evidence type="ECO:0000313" key="4">
    <source>
        <dbReference type="EMBL" id="GIF75767.1"/>
    </source>
</evidence>
<accession>A0ABQ4CWU9</accession>
<feature type="transmembrane region" description="Helical" evidence="2">
    <location>
        <begin position="86"/>
        <end position="106"/>
    </location>
</feature>
<name>A0ABQ4CWU9_9ACTN</name>
<evidence type="ECO:0000313" key="5">
    <source>
        <dbReference type="Proteomes" id="UP000604117"/>
    </source>
</evidence>
<feature type="transmembrane region" description="Helical" evidence="2">
    <location>
        <begin position="61"/>
        <end position="80"/>
    </location>
</feature>
<dbReference type="EMBL" id="BONE01000048">
    <property type="protein sequence ID" value="GIF75767.1"/>
    <property type="molecule type" value="Genomic_DNA"/>
</dbReference>
<keyword evidence="2" id="KW-0472">Membrane</keyword>
<evidence type="ECO:0000256" key="1">
    <source>
        <dbReference type="SAM" id="MobiDB-lite"/>
    </source>
</evidence>
<comment type="caution">
    <text evidence="4">The sequence shown here is derived from an EMBL/GenBank/DDBJ whole genome shotgun (WGS) entry which is preliminary data.</text>
</comment>
<feature type="transmembrane region" description="Helical" evidence="2">
    <location>
        <begin position="30"/>
        <end position="49"/>
    </location>
</feature>
<evidence type="ECO:0000259" key="3">
    <source>
        <dbReference type="Pfam" id="PF26604"/>
    </source>
</evidence>
<protein>
    <recommendedName>
        <fullName evidence="3">CBU-0592-like domain-containing protein</fullName>
    </recommendedName>
</protein>
<keyword evidence="5" id="KW-1185">Reference proteome</keyword>
<organism evidence="4 5">
    <name type="scientific">Asanoa siamensis</name>
    <dbReference type="NCBI Taxonomy" id="926357"/>
    <lineage>
        <taxon>Bacteria</taxon>
        <taxon>Bacillati</taxon>
        <taxon>Actinomycetota</taxon>
        <taxon>Actinomycetes</taxon>
        <taxon>Micromonosporales</taxon>
        <taxon>Micromonosporaceae</taxon>
        <taxon>Asanoa</taxon>
    </lineage>
</organism>
<keyword evidence="2" id="KW-0812">Transmembrane</keyword>
<feature type="region of interest" description="Disordered" evidence="1">
    <location>
        <begin position="1"/>
        <end position="26"/>
    </location>
</feature>